<name>A0A1J4SEB4_9BACT</name>
<dbReference type="InterPro" id="IPR005823">
    <property type="entry name" value="Ribosomal_uL13_bac-type"/>
</dbReference>
<dbReference type="NCBIfam" id="TIGR01066">
    <property type="entry name" value="rplM_bact"/>
    <property type="match status" value="1"/>
</dbReference>
<evidence type="ECO:0000256" key="3">
    <source>
        <dbReference type="ARBA" id="ARBA00023274"/>
    </source>
</evidence>
<comment type="function">
    <text evidence="4">This protein is one of the early assembly proteins of the 50S ribosomal subunit, although it is not seen to bind rRNA by itself. It is important during the early stages of 50S assembly.</text>
</comment>
<comment type="caution">
    <text evidence="5">The sequence shown here is derived from an EMBL/GenBank/DDBJ whole genome shotgun (WGS) entry which is preliminary data.</text>
</comment>
<dbReference type="GO" id="GO:0003735">
    <property type="term" value="F:structural constituent of ribosome"/>
    <property type="evidence" value="ECO:0007669"/>
    <property type="project" value="InterPro"/>
</dbReference>
<dbReference type="GO" id="GO:0017148">
    <property type="term" value="P:negative regulation of translation"/>
    <property type="evidence" value="ECO:0007669"/>
    <property type="project" value="TreeGrafter"/>
</dbReference>
<dbReference type="EMBL" id="MNUO01000069">
    <property type="protein sequence ID" value="OIN96996.1"/>
    <property type="molecule type" value="Genomic_DNA"/>
</dbReference>
<dbReference type="CDD" id="cd00392">
    <property type="entry name" value="Ribosomal_L13"/>
    <property type="match status" value="1"/>
</dbReference>
<protein>
    <recommendedName>
        <fullName evidence="4">Large ribosomal subunit protein uL13</fullName>
    </recommendedName>
</protein>
<dbReference type="Proteomes" id="UP000182278">
    <property type="component" value="Unassembled WGS sequence"/>
</dbReference>
<evidence type="ECO:0000256" key="1">
    <source>
        <dbReference type="ARBA" id="ARBA00006227"/>
    </source>
</evidence>
<dbReference type="GO" id="GO:0022625">
    <property type="term" value="C:cytosolic large ribosomal subunit"/>
    <property type="evidence" value="ECO:0007669"/>
    <property type="project" value="TreeGrafter"/>
</dbReference>
<evidence type="ECO:0000256" key="2">
    <source>
        <dbReference type="ARBA" id="ARBA00022980"/>
    </source>
</evidence>
<evidence type="ECO:0000313" key="5">
    <source>
        <dbReference type="EMBL" id="OIN96996.1"/>
    </source>
</evidence>
<comment type="similarity">
    <text evidence="1 4">Belongs to the universal ribosomal protein uL13 family.</text>
</comment>
<dbReference type="GO" id="GO:0006412">
    <property type="term" value="P:translation"/>
    <property type="evidence" value="ECO:0007669"/>
    <property type="project" value="UniProtKB-UniRule"/>
</dbReference>
<dbReference type="PIRSF" id="PIRSF002181">
    <property type="entry name" value="Ribosomal_L13"/>
    <property type="match status" value="1"/>
</dbReference>
<dbReference type="SUPFAM" id="SSF52161">
    <property type="entry name" value="Ribosomal protein L13"/>
    <property type="match status" value="1"/>
</dbReference>
<dbReference type="AlphaFoldDB" id="A0A1J4SEB4"/>
<dbReference type="Pfam" id="PF00572">
    <property type="entry name" value="Ribosomal_L13"/>
    <property type="match status" value="1"/>
</dbReference>
<reference evidence="5 6" key="1">
    <citation type="journal article" date="2016" name="Environ. Microbiol.">
        <title>Genomic resolution of a cold subsurface aquifer community provides metabolic insights for novel microbes adapted to high CO concentrations.</title>
        <authorList>
            <person name="Probst A.J."/>
            <person name="Castelle C.J."/>
            <person name="Singh A."/>
            <person name="Brown C.T."/>
            <person name="Anantharaman K."/>
            <person name="Sharon I."/>
            <person name="Hug L.A."/>
            <person name="Burstein D."/>
            <person name="Emerson J.B."/>
            <person name="Thomas B.C."/>
            <person name="Banfield J.F."/>
        </authorList>
    </citation>
    <scope>NUCLEOTIDE SEQUENCE [LARGE SCALE GENOMIC DNA]</scope>
    <source>
        <strain evidence="5">CG1_02_38_46</strain>
    </source>
</reference>
<keyword evidence="2 4" id="KW-0689">Ribosomal protein</keyword>
<evidence type="ECO:0000256" key="4">
    <source>
        <dbReference type="HAMAP-Rule" id="MF_01366"/>
    </source>
</evidence>
<dbReference type="GO" id="GO:0003729">
    <property type="term" value="F:mRNA binding"/>
    <property type="evidence" value="ECO:0007669"/>
    <property type="project" value="TreeGrafter"/>
</dbReference>
<dbReference type="PANTHER" id="PTHR11545:SF2">
    <property type="entry name" value="LARGE RIBOSOMAL SUBUNIT PROTEIN UL13M"/>
    <property type="match status" value="1"/>
</dbReference>
<gene>
    <name evidence="4" type="primary">rplM</name>
    <name evidence="5" type="ORF">AUJ66_04685</name>
</gene>
<dbReference type="STRING" id="1817893.AUJ66_04685"/>
<proteinExistence type="inferred from homology"/>
<dbReference type="Gene3D" id="3.90.1180.10">
    <property type="entry name" value="Ribosomal protein L13"/>
    <property type="match status" value="1"/>
</dbReference>
<dbReference type="InterPro" id="IPR036899">
    <property type="entry name" value="Ribosomal_uL13_sf"/>
</dbReference>
<accession>A0A1J4SEB4</accession>
<evidence type="ECO:0000313" key="6">
    <source>
        <dbReference type="Proteomes" id="UP000182278"/>
    </source>
</evidence>
<keyword evidence="3 4" id="KW-0687">Ribonucleoprotein</keyword>
<comment type="subunit">
    <text evidence="4">Part of the 50S ribosomal subunit.</text>
</comment>
<organism evidence="5 6">
    <name type="scientific">Candidatus Desantisbacteria bacterium CG1_02_38_46</name>
    <dbReference type="NCBI Taxonomy" id="1817893"/>
    <lineage>
        <taxon>Bacteria</taxon>
        <taxon>Candidatus Desantisiibacteriota</taxon>
    </lineage>
</organism>
<dbReference type="InterPro" id="IPR005822">
    <property type="entry name" value="Ribosomal_uL13"/>
</dbReference>
<sequence>MPERKFFLVDANGKILGRLATQIARILMGKHKSSFSHDKDTGDYVIVINAEDVRVTGKKAQQKFYFRHSGYPGGAKNVPYLKMLEDHPEEIIRHAVRGMLPHNHLEDKIISRLKVYPTSSHPHKAQKLEPFPV</sequence>
<dbReference type="PANTHER" id="PTHR11545">
    <property type="entry name" value="RIBOSOMAL PROTEIN L13"/>
    <property type="match status" value="1"/>
</dbReference>
<dbReference type="HAMAP" id="MF_01366">
    <property type="entry name" value="Ribosomal_uL13"/>
    <property type="match status" value="1"/>
</dbReference>